<sequence length="142" mass="16257">MDPESDPNGPSLQPPVLNPVIQTIFKSYHFRYWHLSFEASGNRHCAYMIIEKRDVPDWEARAMTGQGRNISNMLLSQPPCVALEATIWDERDETKDYVGRTTDLRDPMIRNDRGLTIGMVHKRVAEMFAEHPDVSAIKLTTT</sequence>
<keyword evidence="2" id="KW-1185">Reference proteome</keyword>
<evidence type="ECO:0000313" key="1">
    <source>
        <dbReference type="EMBL" id="KAK6003129.1"/>
    </source>
</evidence>
<proteinExistence type="predicted"/>
<accession>A0ABR0TFS7</accession>
<organism evidence="1 2">
    <name type="scientific">Aureobasidium pullulans</name>
    <name type="common">Black yeast</name>
    <name type="synonym">Pullularia pullulans</name>
    <dbReference type="NCBI Taxonomy" id="5580"/>
    <lineage>
        <taxon>Eukaryota</taxon>
        <taxon>Fungi</taxon>
        <taxon>Dikarya</taxon>
        <taxon>Ascomycota</taxon>
        <taxon>Pezizomycotina</taxon>
        <taxon>Dothideomycetes</taxon>
        <taxon>Dothideomycetidae</taxon>
        <taxon>Dothideales</taxon>
        <taxon>Saccotheciaceae</taxon>
        <taxon>Aureobasidium</taxon>
    </lineage>
</organism>
<comment type="caution">
    <text evidence="1">The sequence shown here is derived from an EMBL/GenBank/DDBJ whole genome shotgun (WGS) entry which is preliminary data.</text>
</comment>
<reference evidence="1 2" key="1">
    <citation type="submission" date="2023-11" db="EMBL/GenBank/DDBJ databases">
        <title>Draft genome sequence and annotation of the polyextremotolerant black yeast-like fungus Aureobasidium pullulans NRRL 62042.</title>
        <authorList>
            <person name="Dielentheis-Frenken M.R.E."/>
            <person name="Wibberg D."/>
            <person name="Blank L.M."/>
            <person name="Tiso T."/>
        </authorList>
    </citation>
    <scope>NUCLEOTIDE SEQUENCE [LARGE SCALE GENOMIC DNA]</scope>
    <source>
        <strain evidence="1 2">NRRL 62042</strain>
    </source>
</reference>
<name>A0ABR0TFS7_AURPU</name>
<evidence type="ECO:0008006" key="3">
    <source>
        <dbReference type="Google" id="ProtNLM"/>
    </source>
</evidence>
<protein>
    <recommendedName>
        <fullName evidence="3">Amine oxidase</fullName>
    </recommendedName>
</protein>
<gene>
    <name evidence="1" type="ORF">QM012_000974</name>
</gene>
<dbReference type="Proteomes" id="UP001341245">
    <property type="component" value="Unassembled WGS sequence"/>
</dbReference>
<evidence type="ECO:0000313" key="2">
    <source>
        <dbReference type="Proteomes" id="UP001341245"/>
    </source>
</evidence>
<dbReference type="EMBL" id="JASGXD010000010">
    <property type="protein sequence ID" value="KAK6003129.1"/>
    <property type="molecule type" value="Genomic_DNA"/>
</dbReference>